<dbReference type="GO" id="GO:0006508">
    <property type="term" value="P:proteolysis"/>
    <property type="evidence" value="ECO:0007669"/>
    <property type="project" value="UniProtKB-KW"/>
</dbReference>
<accession>A0A418MJB0</accession>
<dbReference type="InterPro" id="IPR036852">
    <property type="entry name" value="Peptidase_S8/S53_dom_sf"/>
</dbReference>
<evidence type="ECO:0000313" key="5">
    <source>
        <dbReference type="EMBL" id="RIV27499.1"/>
    </source>
</evidence>
<evidence type="ECO:0000259" key="4">
    <source>
        <dbReference type="Pfam" id="PF00082"/>
    </source>
</evidence>
<dbReference type="OrthoDB" id="355609at2"/>
<dbReference type="SUPFAM" id="SSF52743">
    <property type="entry name" value="Subtilisin-like"/>
    <property type="match status" value="1"/>
</dbReference>
<keyword evidence="6" id="KW-1185">Reference proteome</keyword>
<evidence type="ECO:0000256" key="1">
    <source>
        <dbReference type="ARBA" id="ARBA00022670"/>
    </source>
</evidence>
<dbReference type="InterPro" id="IPR023828">
    <property type="entry name" value="Peptidase_S8_Ser-AS"/>
</dbReference>
<dbReference type="Proteomes" id="UP000283523">
    <property type="component" value="Unassembled WGS sequence"/>
</dbReference>
<evidence type="ECO:0000256" key="3">
    <source>
        <dbReference type="ARBA" id="ARBA00022825"/>
    </source>
</evidence>
<dbReference type="RefSeq" id="WP_119666349.1">
    <property type="nucleotide sequence ID" value="NZ_QXED01000001.1"/>
</dbReference>
<protein>
    <submittedName>
        <fullName evidence="5">T9SS C-terminal target domain-containing protein</fullName>
    </submittedName>
</protein>
<proteinExistence type="predicted"/>
<feature type="domain" description="Peptidase S8/S53" evidence="4">
    <location>
        <begin position="514"/>
        <end position="614"/>
    </location>
</feature>
<keyword evidence="3" id="KW-0720">Serine protease</keyword>
<dbReference type="EMBL" id="QXED01000001">
    <property type="protein sequence ID" value="RIV27499.1"/>
    <property type="molecule type" value="Genomic_DNA"/>
</dbReference>
<reference evidence="5 6" key="1">
    <citation type="submission" date="2018-08" db="EMBL/GenBank/DDBJ databases">
        <title>Fibrisoma montanum sp. nov., isolated from Danxia mountain soil.</title>
        <authorList>
            <person name="Huang Y."/>
        </authorList>
    </citation>
    <scope>NUCLEOTIDE SEQUENCE [LARGE SCALE GENOMIC DNA]</scope>
    <source>
        <strain evidence="5 6">HYT19</strain>
    </source>
</reference>
<evidence type="ECO:0000313" key="6">
    <source>
        <dbReference type="Proteomes" id="UP000283523"/>
    </source>
</evidence>
<organism evidence="5 6">
    <name type="scientific">Fibrisoma montanum</name>
    <dbReference type="NCBI Taxonomy" id="2305895"/>
    <lineage>
        <taxon>Bacteria</taxon>
        <taxon>Pseudomonadati</taxon>
        <taxon>Bacteroidota</taxon>
        <taxon>Cytophagia</taxon>
        <taxon>Cytophagales</taxon>
        <taxon>Spirosomataceae</taxon>
        <taxon>Fibrisoma</taxon>
    </lineage>
</organism>
<keyword evidence="2" id="KW-0378">Hydrolase</keyword>
<keyword evidence="1" id="KW-0645">Protease</keyword>
<gene>
    <name evidence="5" type="ORF">DYU11_04125</name>
</gene>
<dbReference type="GO" id="GO:0004252">
    <property type="term" value="F:serine-type endopeptidase activity"/>
    <property type="evidence" value="ECO:0007669"/>
    <property type="project" value="InterPro"/>
</dbReference>
<dbReference type="InterPro" id="IPR026444">
    <property type="entry name" value="Secre_tail"/>
</dbReference>
<comment type="caution">
    <text evidence="5">The sequence shown here is derived from an EMBL/GenBank/DDBJ whole genome shotgun (WGS) entry which is preliminary data.</text>
</comment>
<dbReference type="InterPro" id="IPR034075">
    <property type="entry name" value="Glr3161-like_dom"/>
</dbReference>
<name>A0A418MJB0_9BACT</name>
<dbReference type="CDD" id="cd05562">
    <property type="entry name" value="Peptidases_S53_like"/>
    <property type="match status" value="1"/>
</dbReference>
<dbReference type="AlphaFoldDB" id="A0A418MJB0"/>
<dbReference type="NCBIfam" id="TIGR04183">
    <property type="entry name" value="Por_Secre_tail"/>
    <property type="match status" value="1"/>
</dbReference>
<dbReference type="PROSITE" id="PS00138">
    <property type="entry name" value="SUBTILASE_SER"/>
    <property type="match status" value="1"/>
</dbReference>
<dbReference type="Gene3D" id="3.40.50.200">
    <property type="entry name" value="Peptidase S8/S53 domain"/>
    <property type="match status" value="2"/>
</dbReference>
<sequence>MFNLSFNVPFCFRQLTSVVILTGCFAGATFAQVDRQVQMPINVHSIQHVRLAQNSTLAGSKSVRLDRLLQKIADGLSPDRLKKNGKPLLRVRGDKVLVTAQAEGDANAVANSLRGLGADITGTFRSSISAFIPTNQLKAAGSLPGIRLISASQPSLRAVNPIIGQCDTAMRSNIVRQLRGYSGKGLKIGVLSDSYDYLGGAAAGVANDELPGVGNPNGYITPVEVIEELWPDIFGIPGSDEGRAMIELIHDVAPSATFAFASAFNGEARFAENILRLKEAGCDIIVDDVYYPQEPFFQNGIIAQAVNEVRNAGVYYFTAAGNNSNYSYERFFFSGGNVTIPLLGEYEVHKFNAQQPFQPLLVPPGGYIDDWFQWDDPFFGNVQSDIDVLLVDQNGTVLDASLVDNIGAKQPVEEIFYFNDTDQPQLVFLLVGLYAGPKPKRLKYISYGIELFVNASDYPGLGASTVVGHANAEGAMSVAAAPYINTPAYGVNPPIVEGFSSLGGTPLLFDDAGNRYQSPRKTRKPDFTAPDGGNTSFFFIDSAIDADAIPNFFGTSAAAPNAAAVAALILEAWNGPRPSPTVLRDVLAKTAIDMNNPYNGNGNDKGYDDATGTGLIDAVFAVEAARQLTGAARLAAREAGKGLSVEVTPNPAVGDYIDATILGVEGKPLTVSLVTTDGRVVADQTVNKAAARQQIRIPLSRQAPGLFMLRINSLTESRTVKVLKQD</sequence>
<dbReference type="InterPro" id="IPR000209">
    <property type="entry name" value="Peptidase_S8/S53_dom"/>
</dbReference>
<evidence type="ECO:0000256" key="2">
    <source>
        <dbReference type="ARBA" id="ARBA00022801"/>
    </source>
</evidence>
<dbReference type="Pfam" id="PF00082">
    <property type="entry name" value="Peptidase_S8"/>
    <property type="match status" value="1"/>
</dbReference>